<dbReference type="AlphaFoldDB" id="Q6IL86"/>
<organism evidence="1">
    <name type="scientific">Drosophila melanogaster</name>
    <name type="common">Fruit fly</name>
    <dbReference type="NCBI Taxonomy" id="7227"/>
    <lineage>
        <taxon>Eukaryota</taxon>
        <taxon>Metazoa</taxon>
        <taxon>Ecdysozoa</taxon>
        <taxon>Arthropoda</taxon>
        <taxon>Hexapoda</taxon>
        <taxon>Insecta</taxon>
        <taxon>Pterygota</taxon>
        <taxon>Neoptera</taxon>
        <taxon>Endopterygota</taxon>
        <taxon>Diptera</taxon>
        <taxon>Brachycera</taxon>
        <taxon>Muscomorpha</taxon>
        <taxon>Ephydroidea</taxon>
        <taxon>Drosophilidae</taxon>
        <taxon>Drosophila</taxon>
        <taxon>Sophophora</taxon>
    </lineage>
</organism>
<gene>
    <name evidence="1" type="ORF">HDC10041</name>
</gene>
<name>Q6IL86_DROME</name>
<sequence length="238" mass="26547">MVNGERNPIVSVLSLRHAAIPSRMILLIRTHIRATFLLLRLLVALSKRQHRQTAARRRAPSSWPHFSHLFCILQALQGRVGGGARVIKKKWQGTRELALVWAWRGDECWGSAQKKAHTKWRNVADFTHGKQKTTRAYTNNKKMHSGLVSVDGDDDGAAEVLRWSFFLAVGTFLCSSRMCGCENFLRSALGKCCADRSLVALRLTAPASKAGIPGLIIECPARERRISGKGGRIEYGLY</sequence>
<proteinExistence type="predicted"/>
<reference evidence="1" key="1">
    <citation type="journal article" date="2003" name="Genome Biol.">
        <title>An integrated gene annotation and transcriptional profiling approach towards the full gene content of the Drosophila genome.</title>
        <authorList>
            <person name="Hild M."/>
            <person name="Beckmann B."/>
            <person name="Haas S.A."/>
            <person name="Koch B."/>
            <person name="Solovyev V."/>
            <person name="Busold C."/>
            <person name="Fellenberg K."/>
            <person name="Boutros M."/>
            <person name="Vingron M."/>
            <person name="Sauer F."/>
            <person name="Hoheisel J.D."/>
            <person name="Paro R."/>
        </authorList>
    </citation>
    <scope>NUCLEOTIDE SEQUENCE</scope>
</reference>
<evidence type="ECO:0000313" key="1">
    <source>
        <dbReference type="EMBL" id="DAA02975.1"/>
    </source>
</evidence>
<protein>
    <submittedName>
        <fullName evidence="1">HDC10041</fullName>
    </submittedName>
</protein>
<dbReference type="EMBL" id="BK002130">
    <property type="protein sequence ID" value="DAA02975.1"/>
    <property type="molecule type" value="Genomic_DNA"/>
</dbReference>
<accession>Q6IL86</accession>